<dbReference type="Pfam" id="PF00443">
    <property type="entry name" value="UCH"/>
    <property type="match status" value="1"/>
</dbReference>
<evidence type="ECO:0000256" key="6">
    <source>
        <dbReference type="ARBA" id="ARBA00022801"/>
    </source>
</evidence>
<evidence type="ECO:0000256" key="8">
    <source>
        <dbReference type="SAM" id="MobiDB-lite"/>
    </source>
</evidence>
<dbReference type="PANTHER" id="PTHR24006:SF758">
    <property type="entry name" value="UBIQUITIN CARBOXYL-TERMINAL HYDROLASE 36"/>
    <property type="match status" value="1"/>
</dbReference>
<comment type="caution">
    <text evidence="10">The sequence shown here is derived from an EMBL/GenBank/DDBJ whole genome shotgun (WGS) entry which is preliminary data.</text>
</comment>
<name>A0A2V3IWG9_9FLOR</name>
<dbReference type="InterPro" id="IPR038765">
    <property type="entry name" value="Papain-like_cys_pep_sf"/>
</dbReference>
<comment type="catalytic activity">
    <reaction evidence="1">
        <text>Thiol-dependent hydrolysis of ester, thioester, amide, peptide and isopeptide bonds formed by the C-terminal Gly of ubiquitin (a 76-residue protein attached to proteins as an intracellular targeting signal).</text>
        <dbReference type="EC" id="3.4.19.12"/>
    </reaction>
</comment>
<evidence type="ECO:0000313" key="11">
    <source>
        <dbReference type="Proteomes" id="UP000247409"/>
    </source>
</evidence>
<protein>
    <recommendedName>
        <fullName evidence="3">ubiquitinyl hydrolase 1</fullName>
        <ecNumber evidence="3">3.4.19.12</ecNumber>
    </recommendedName>
</protein>
<comment type="similarity">
    <text evidence="2">Belongs to the peptidase C19 family.</text>
</comment>
<evidence type="ECO:0000313" key="10">
    <source>
        <dbReference type="EMBL" id="PXF46423.1"/>
    </source>
</evidence>
<dbReference type="InterPro" id="IPR001394">
    <property type="entry name" value="Peptidase_C19_UCH"/>
</dbReference>
<evidence type="ECO:0000259" key="9">
    <source>
        <dbReference type="PROSITE" id="PS50235"/>
    </source>
</evidence>
<sequence length="387" mass="44005">MLDRTLLIVAPRLEGSYIDERPLPKPTRYSRPRARKRHKAKQPRGMWNSGQSCHLSAIITALSALPALRHWISNQPPLHNAPIVPLTHSILQAACGTEEHNVAIDPRPTLSLLERDGWKSRFAQDAHETLLRVLELVEDHVEEPRQALVQTQSVGCLVRDERQLTHCIGRTKVVMEWKRERKPPYTSTTASWSHCFQCGYTTPLVLTDSPMMVVSATAEREKPLASLISHTMFSKTQVHMRCEGCGENCAHLHCSEVWRFPKVLITLVQRGMYGARGVSISRAKVWFNDSISIYGPYGRGQRRRELRYGLRSVVRHVGGASGYKSHYDCIVRCPEATGWGLCGVDSKPKWWRVDDARVMASCMRQACESSHVYLTLFELEDDVYKTH</sequence>
<dbReference type="Proteomes" id="UP000247409">
    <property type="component" value="Unassembled WGS sequence"/>
</dbReference>
<evidence type="ECO:0000256" key="3">
    <source>
        <dbReference type="ARBA" id="ARBA00012759"/>
    </source>
</evidence>
<accession>A0A2V3IWG9</accession>
<dbReference type="PROSITE" id="PS50235">
    <property type="entry name" value="USP_3"/>
    <property type="match status" value="1"/>
</dbReference>
<dbReference type="InterPro" id="IPR050164">
    <property type="entry name" value="Peptidase_C19"/>
</dbReference>
<keyword evidence="7" id="KW-0788">Thiol protease</keyword>
<feature type="domain" description="USP" evidence="9">
    <location>
        <begin position="44"/>
        <end position="380"/>
    </location>
</feature>
<dbReference type="GO" id="GO:0016579">
    <property type="term" value="P:protein deubiquitination"/>
    <property type="evidence" value="ECO:0007669"/>
    <property type="project" value="InterPro"/>
</dbReference>
<keyword evidence="4" id="KW-0645">Protease</keyword>
<dbReference type="GO" id="GO:0005829">
    <property type="term" value="C:cytosol"/>
    <property type="evidence" value="ECO:0007669"/>
    <property type="project" value="TreeGrafter"/>
</dbReference>
<dbReference type="STRING" id="448386.A0A2V3IWG9"/>
<dbReference type="AlphaFoldDB" id="A0A2V3IWG9"/>
<dbReference type="Gene3D" id="3.90.70.10">
    <property type="entry name" value="Cysteine proteinases"/>
    <property type="match status" value="1"/>
</dbReference>
<evidence type="ECO:0000256" key="7">
    <source>
        <dbReference type="ARBA" id="ARBA00022807"/>
    </source>
</evidence>
<keyword evidence="6" id="KW-0378">Hydrolase</keyword>
<feature type="region of interest" description="Disordered" evidence="8">
    <location>
        <begin position="19"/>
        <end position="48"/>
    </location>
</feature>
<dbReference type="SUPFAM" id="SSF54001">
    <property type="entry name" value="Cysteine proteinases"/>
    <property type="match status" value="1"/>
</dbReference>
<reference evidence="10 11" key="1">
    <citation type="journal article" date="2018" name="Mol. Biol. Evol.">
        <title>Analysis of the draft genome of the red seaweed Gracilariopsis chorda provides insights into genome size evolution in Rhodophyta.</title>
        <authorList>
            <person name="Lee J."/>
            <person name="Yang E.C."/>
            <person name="Graf L."/>
            <person name="Yang J.H."/>
            <person name="Qiu H."/>
            <person name="Zel Zion U."/>
            <person name="Chan C.X."/>
            <person name="Stephens T.G."/>
            <person name="Weber A.P.M."/>
            <person name="Boo G.H."/>
            <person name="Boo S.M."/>
            <person name="Kim K.M."/>
            <person name="Shin Y."/>
            <person name="Jung M."/>
            <person name="Lee S.J."/>
            <person name="Yim H.S."/>
            <person name="Lee J.H."/>
            <person name="Bhattacharya D."/>
            <person name="Yoon H.S."/>
        </authorList>
    </citation>
    <scope>NUCLEOTIDE SEQUENCE [LARGE SCALE GENOMIC DNA]</scope>
    <source>
        <strain evidence="10 11">SKKU-2015</strain>
        <tissue evidence="10">Whole body</tissue>
    </source>
</reference>
<dbReference type="EMBL" id="NBIV01000039">
    <property type="protein sequence ID" value="PXF46423.1"/>
    <property type="molecule type" value="Genomic_DNA"/>
</dbReference>
<dbReference type="GO" id="GO:0006508">
    <property type="term" value="P:proteolysis"/>
    <property type="evidence" value="ECO:0007669"/>
    <property type="project" value="UniProtKB-KW"/>
</dbReference>
<keyword evidence="11" id="KW-1185">Reference proteome</keyword>
<evidence type="ECO:0000256" key="5">
    <source>
        <dbReference type="ARBA" id="ARBA00022786"/>
    </source>
</evidence>
<dbReference type="InterPro" id="IPR028889">
    <property type="entry name" value="USP"/>
</dbReference>
<organism evidence="10 11">
    <name type="scientific">Gracilariopsis chorda</name>
    <dbReference type="NCBI Taxonomy" id="448386"/>
    <lineage>
        <taxon>Eukaryota</taxon>
        <taxon>Rhodophyta</taxon>
        <taxon>Florideophyceae</taxon>
        <taxon>Rhodymeniophycidae</taxon>
        <taxon>Gracilariales</taxon>
        <taxon>Gracilariaceae</taxon>
        <taxon>Gracilariopsis</taxon>
    </lineage>
</organism>
<evidence type="ECO:0000256" key="2">
    <source>
        <dbReference type="ARBA" id="ARBA00009085"/>
    </source>
</evidence>
<proteinExistence type="inferred from homology"/>
<dbReference type="PANTHER" id="PTHR24006">
    <property type="entry name" value="UBIQUITIN CARBOXYL-TERMINAL HYDROLASE"/>
    <property type="match status" value="1"/>
</dbReference>
<evidence type="ECO:0000256" key="4">
    <source>
        <dbReference type="ARBA" id="ARBA00022670"/>
    </source>
</evidence>
<gene>
    <name evidence="10" type="ORF">BWQ96_03817</name>
</gene>
<dbReference type="GO" id="GO:0005634">
    <property type="term" value="C:nucleus"/>
    <property type="evidence" value="ECO:0007669"/>
    <property type="project" value="TreeGrafter"/>
</dbReference>
<dbReference type="GO" id="GO:0004843">
    <property type="term" value="F:cysteine-type deubiquitinase activity"/>
    <property type="evidence" value="ECO:0007669"/>
    <property type="project" value="UniProtKB-EC"/>
</dbReference>
<dbReference type="EC" id="3.4.19.12" evidence="3"/>
<keyword evidence="5" id="KW-0833">Ubl conjugation pathway</keyword>
<feature type="compositionally biased region" description="Basic residues" evidence="8">
    <location>
        <begin position="28"/>
        <end position="42"/>
    </location>
</feature>
<dbReference type="OrthoDB" id="2020758at2759"/>
<evidence type="ECO:0000256" key="1">
    <source>
        <dbReference type="ARBA" id="ARBA00000707"/>
    </source>
</evidence>